<dbReference type="EMBL" id="WJXW01000012">
    <property type="protein sequence ID" value="KAF9731386.1"/>
    <property type="molecule type" value="Genomic_DNA"/>
</dbReference>
<reference evidence="2" key="1">
    <citation type="journal article" date="2020" name="Mol. Plant Microbe Interact.">
        <title>Genome Sequence of the Biocontrol Agent Coniothyrium minitans strain Conio (IMI 134523).</title>
        <authorList>
            <person name="Patel D."/>
            <person name="Shittu T.A."/>
            <person name="Baroncelli R."/>
            <person name="Muthumeenakshi S."/>
            <person name="Osborne T.H."/>
            <person name="Janganan T.K."/>
            <person name="Sreenivasaprasad S."/>
        </authorList>
    </citation>
    <scope>NUCLEOTIDE SEQUENCE</scope>
    <source>
        <strain evidence="2">Conio</strain>
    </source>
</reference>
<evidence type="ECO:0000313" key="3">
    <source>
        <dbReference type="Proteomes" id="UP000756921"/>
    </source>
</evidence>
<protein>
    <submittedName>
        <fullName evidence="2">Uncharacterized protein</fullName>
    </submittedName>
</protein>
<dbReference type="OrthoDB" id="10376028at2759"/>
<proteinExistence type="predicted"/>
<keyword evidence="1" id="KW-0732">Signal</keyword>
<feature type="chain" id="PRO_5040473197" evidence="1">
    <location>
        <begin position="23"/>
        <end position="157"/>
    </location>
</feature>
<keyword evidence="3" id="KW-1185">Reference proteome</keyword>
<evidence type="ECO:0000313" key="2">
    <source>
        <dbReference type="EMBL" id="KAF9731386.1"/>
    </source>
</evidence>
<sequence length="157" mass="18117">MQTKILMALVMLIVAILLGLSAEDEMDIGTKPPWCKNLQYSRQTCNPPEPGHPNCAHTWEEHCILWQKMSDATKAAHAAEEQPFDMWIFDIARTQSEETRQMRLQQIVHAYDECFTQRVRANDICGEMRGTVDKGHRDAPFTRCRDRKDAVLARFLV</sequence>
<comment type="caution">
    <text evidence="2">The sequence shown here is derived from an EMBL/GenBank/DDBJ whole genome shotgun (WGS) entry which is preliminary data.</text>
</comment>
<dbReference type="AlphaFoldDB" id="A0A9P6GA32"/>
<gene>
    <name evidence="2" type="ORF">PMIN01_10403</name>
</gene>
<dbReference type="Proteomes" id="UP000756921">
    <property type="component" value="Unassembled WGS sequence"/>
</dbReference>
<accession>A0A9P6GA32</accession>
<feature type="signal peptide" evidence="1">
    <location>
        <begin position="1"/>
        <end position="22"/>
    </location>
</feature>
<evidence type="ECO:0000256" key="1">
    <source>
        <dbReference type="SAM" id="SignalP"/>
    </source>
</evidence>
<name>A0A9P6GA32_9PLEO</name>
<organism evidence="2 3">
    <name type="scientific">Paraphaeosphaeria minitans</name>
    <dbReference type="NCBI Taxonomy" id="565426"/>
    <lineage>
        <taxon>Eukaryota</taxon>
        <taxon>Fungi</taxon>
        <taxon>Dikarya</taxon>
        <taxon>Ascomycota</taxon>
        <taxon>Pezizomycotina</taxon>
        <taxon>Dothideomycetes</taxon>
        <taxon>Pleosporomycetidae</taxon>
        <taxon>Pleosporales</taxon>
        <taxon>Massarineae</taxon>
        <taxon>Didymosphaeriaceae</taxon>
        <taxon>Paraphaeosphaeria</taxon>
    </lineage>
</organism>